<gene>
    <name evidence="6" type="ORF">CYCCA115_LOCUS1165</name>
</gene>
<reference evidence="6" key="1">
    <citation type="submission" date="2023-08" db="EMBL/GenBank/DDBJ databases">
        <authorList>
            <person name="Audoor S."/>
            <person name="Bilcke G."/>
        </authorList>
    </citation>
    <scope>NUCLEOTIDE SEQUENCE</scope>
</reference>
<keyword evidence="1" id="KW-0489">Methyltransferase</keyword>
<evidence type="ECO:0000256" key="2">
    <source>
        <dbReference type="ARBA" id="ARBA00022679"/>
    </source>
</evidence>
<dbReference type="GO" id="GO:0008168">
    <property type="term" value="F:methyltransferase activity"/>
    <property type="evidence" value="ECO:0007669"/>
    <property type="project" value="UniProtKB-KW"/>
</dbReference>
<name>A0AAD2CC20_9STRA</name>
<dbReference type="HAMAP" id="MF_00658">
    <property type="entry name" value="23SrRNA_methyltr_H"/>
    <property type="match status" value="1"/>
</dbReference>
<comment type="caution">
    <text evidence="6">The sequence shown here is derived from an EMBL/GenBank/DDBJ whole genome shotgun (WGS) entry which is preliminary data.</text>
</comment>
<evidence type="ECO:0000313" key="7">
    <source>
        <dbReference type="Proteomes" id="UP001295423"/>
    </source>
</evidence>
<keyword evidence="2" id="KW-0808">Transferase</keyword>
<dbReference type="GO" id="GO:0032259">
    <property type="term" value="P:methylation"/>
    <property type="evidence" value="ECO:0007669"/>
    <property type="project" value="UniProtKB-KW"/>
</dbReference>
<keyword evidence="5" id="KW-0732">Signal</keyword>
<dbReference type="InterPro" id="IPR029026">
    <property type="entry name" value="tRNA_m1G_MTases_N"/>
</dbReference>
<evidence type="ECO:0000256" key="4">
    <source>
        <dbReference type="ARBA" id="ARBA00038303"/>
    </source>
</evidence>
<keyword evidence="3" id="KW-0949">S-adenosyl-L-methionine</keyword>
<dbReference type="SUPFAM" id="SSF75217">
    <property type="entry name" value="alpha/beta knot"/>
    <property type="match status" value="1"/>
</dbReference>
<evidence type="ECO:0008006" key="8">
    <source>
        <dbReference type="Google" id="ProtNLM"/>
    </source>
</evidence>
<dbReference type="PANTHER" id="PTHR33603:SF1">
    <property type="entry name" value="RIBOSOMAL RNA LARGE SUBUNIT METHYLTRANSFERASE H"/>
    <property type="match status" value="1"/>
</dbReference>
<evidence type="ECO:0000313" key="6">
    <source>
        <dbReference type="EMBL" id="CAJ1925738.1"/>
    </source>
</evidence>
<dbReference type="AlphaFoldDB" id="A0AAD2CC20"/>
<proteinExistence type="inferred from homology"/>
<dbReference type="PANTHER" id="PTHR33603">
    <property type="entry name" value="METHYLTRANSFERASE"/>
    <property type="match status" value="1"/>
</dbReference>
<evidence type="ECO:0000256" key="5">
    <source>
        <dbReference type="SAM" id="SignalP"/>
    </source>
</evidence>
<protein>
    <recommendedName>
        <fullName evidence="8">Ribosomal RNA large subunit methyltransferase H</fullName>
    </recommendedName>
</protein>
<dbReference type="InterPro" id="IPR003742">
    <property type="entry name" value="RlmH-like"/>
</dbReference>
<evidence type="ECO:0000256" key="1">
    <source>
        <dbReference type="ARBA" id="ARBA00022603"/>
    </source>
</evidence>
<dbReference type="Pfam" id="PF02590">
    <property type="entry name" value="SPOUT_MTase"/>
    <property type="match status" value="1"/>
</dbReference>
<comment type="similarity">
    <text evidence="4">Belongs to the RNA methyltransferase RlmH family.</text>
</comment>
<dbReference type="CDD" id="cd18081">
    <property type="entry name" value="RlmH-like"/>
    <property type="match status" value="1"/>
</dbReference>
<dbReference type="Gene3D" id="3.40.1280.10">
    <property type="match status" value="1"/>
</dbReference>
<dbReference type="GO" id="GO:0006364">
    <property type="term" value="P:rRNA processing"/>
    <property type="evidence" value="ECO:0007669"/>
    <property type="project" value="InterPro"/>
</dbReference>
<dbReference type="Proteomes" id="UP001295423">
    <property type="component" value="Unassembled WGS sequence"/>
</dbReference>
<accession>A0AAD2CC20</accession>
<feature type="signal peptide" evidence="5">
    <location>
        <begin position="1"/>
        <end position="25"/>
    </location>
</feature>
<organism evidence="6 7">
    <name type="scientific">Cylindrotheca closterium</name>
    <dbReference type="NCBI Taxonomy" id="2856"/>
    <lineage>
        <taxon>Eukaryota</taxon>
        <taxon>Sar</taxon>
        <taxon>Stramenopiles</taxon>
        <taxon>Ochrophyta</taxon>
        <taxon>Bacillariophyta</taxon>
        <taxon>Bacillariophyceae</taxon>
        <taxon>Bacillariophycidae</taxon>
        <taxon>Bacillariales</taxon>
        <taxon>Bacillariaceae</taxon>
        <taxon>Cylindrotheca</taxon>
    </lineage>
</organism>
<evidence type="ECO:0000256" key="3">
    <source>
        <dbReference type="ARBA" id="ARBA00022691"/>
    </source>
</evidence>
<dbReference type="EMBL" id="CAKOGP040000002">
    <property type="protein sequence ID" value="CAJ1925738.1"/>
    <property type="molecule type" value="Genomic_DNA"/>
</dbReference>
<feature type="chain" id="PRO_5041949374" description="Ribosomal RNA large subunit methyltransferase H" evidence="5">
    <location>
        <begin position="26"/>
        <end position="214"/>
    </location>
</feature>
<keyword evidence="7" id="KW-1185">Reference proteome</keyword>
<sequence>MLFRSNKRSIHFILLICTLTPNLGASFGPYIRLLSTSCAQQQHPSSSLNKNLLLSMGMKVNIRIVGRKSGSEAWLEDACDMYLTRLRPSGVEVETTWHKDNPALIKGVETDASKGNTIVLLDPLGKTKTSEQFSEDLYEWLDRGGSRMSFVIGGAEGLPSELKYPAGTTSGQKMKPSMLISLSSMTFTHQFARLLLIEQIYRGTEIRKGSGYHK</sequence>
<dbReference type="InterPro" id="IPR029028">
    <property type="entry name" value="Alpha/beta_knot_MTases"/>
</dbReference>